<gene>
    <name evidence="2" type="ORF">D9V34_01245</name>
    <name evidence="1" type="ORF">D9V34_13540</name>
</gene>
<organism evidence="1 3">
    <name type="scientific">Mycetocola lacteus</name>
    <dbReference type="NCBI Taxonomy" id="76637"/>
    <lineage>
        <taxon>Bacteria</taxon>
        <taxon>Bacillati</taxon>
        <taxon>Actinomycetota</taxon>
        <taxon>Actinomycetes</taxon>
        <taxon>Micrococcales</taxon>
        <taxon>Microbacteriaceae</taxon>
        <taxon>Mycetocola</taxon>
    </lineage>
</organism>
<protein>
    <submittedName>
        <fullName evidence="1">Uncharacterized protein</fullName>
    </submittedName>
</protein>
<dbReference type="EMBL" id="RCUY01000011">
    <property type="protein sequence ID" value="RLP80869.1"/>
    <property type="molecule type" value="Genomic_DNA"/>
</dbReference>
<accession>A0A3L7AKD0</accession>
<keyword evidence="3" id="KW-1185">Reference proteome</keyword>
<reference evidence="1 3" key="1">
    <citation type="submission" date="2018-10" db="EMBL/GenBank/DDBJ databases">
        <authorList>
            <person name="Li J."/>
        </authorList>
    </citation>
    <scope>NUCLEOTIDE SEQUENCE [LARGE SCALE GENOMIC DNA]</scope>
    <source>
        <strain evidence="1 3">JCM 11654</strain>
    </source>
</reference>
<comment type="caution">
    <text evidence="1">The sequence shown here is derived from an EMBL/GenBank/DDBJ whole genome shotgun (WGS) entry which is preliminary data.</text>
</comment>
<sequence length="144" mass="16226">MSLILDTDDPAIEWPLIAYESGLPMVVSAPAALIDLYEDTWWDEVDFCLDAAGHVINLEIVPAPGSREQVVERVIFTVSDRRVDVRRFVDLALIGSVPTGRRGWRGRRVRTRSASTREAADIFDLSDAEAWRLMVDRFGVRLTP</sequence>
<name>A0A3L7AKD0_9MICO</name>
<dbReference type="EMBL" id="RCUY01000001">
    <property type="protein sequence ID" value="RLP84654.1"/>
    <property type="molecule type" value="Genomic_DNA"/>
</dbReference>
<dbReference type="OrthoDB" id="9908427at2"/>
<dbReference type="RefSeq" id="WP_121687129.1">
    <property type="nucleotide sequence ID" value="NZ_RCUY01000001.1"/>
</dbReference>
<evidence type="ECO:0000313" key="2">
    <source>
        <dbReference type="EMBL" id="RLP84654.1"/>
    </source>
</evidence>
<evidence type="ECO:0000313" key="3">
    <source>
        <dbReference type="Proteomes" id="UP000269438"/>
    </source>
</evidence>
<evidence type="ECO:0000313" key="1">
    <source>
        <dbReference type="EMBL" id="RLP80869.1"/>
    </source>
</evidence>
<dbReference type="Proteomes" id="UP000269438">
    <property type="component" value="Unassembled WGS sequence"/>
</dbReference>
<proteinExistence type="predicted"/>
<dbReference type="AlphaFoldDB" id="A0A3L7AKD0"/>